<name>A0A6A5V643_9PLEO</name>
<dbReference type="EMBL" id="ML976685">
    <property type="protein sequence ID" value="KAF1972595.1"/>
    <property type="molecule type" value="Genomic_DNA"/>
</dbReference>
<proteinExistence type="predicted"/>
<sequence>LKNKDKFSKFSVSYKVILVFKYLLNTYNSITIAFKLINYKAYNTPKEYLAIKC</sequence>
<protein>
    <submittedName>
        <fullName evidence="1">Uncharacterized protein</fullName>
    </submittedName>
</protein>
<dbReference type="Proteomes" id="UP000800036">
    <property type="component" value="Unassembled WGS sequence"/>
</dbReference>
<evidence type="ECO:0000313" key="1">
    <source>
        <dbReference type="EMBL" id="KAF1972595.1"/>
    </source>
</evidence>
<organism evidence="1 2">
    <name type="scientific">Bimuria novae-zelandiae CBS 107.79</name>
    <dbReference type="NCBI Taxonomy" id="1447943"/>
    <lineage>
        <taxon>Eukaryota</taxon>
        <taxon>Fungi</taxon>
        <taxon>Dikarya</taxon>
        <taxon>Ascomycota</taxon>
        <taxon>Pezizomycotina</taxon>
        <taxon>Dothideomycetes</taxon>
        <taxon>Pleosporomycetidae</taxon>
        <taxon>Pleosporales</taxon>
        <taxon>Massarineae</taxon>
        <taxon>Didymosphaeriaceae</taxon>
        <taxon>Bimuria</taxon>
    </lineage>
</organism>
<feature type="non-terminal residue" evidence="1">
    <location>
        <position position="1"/>
    </location>
</feature>
<dbReference type="AlphaFoldDB" id="A0A6A5V643"/>
<evidence type="ECO:0000313" key="2">
    <source>
        <dbReference type="Proteomes" id="UP000800036"/>
    </source>
</evidence>
<accession>A0A6A5V643</accession>
<keyword evidence="2" id="KW-1185">Reference proteome</keyword>
<gene>
    <name evidence="1" type="ORF">BU23DRAFT_467160</name>
</gene>
<reference evidence="1" key="1">
    <citation type="journal article" date="2020" name="Stud. Mycol.">
        <title>101 Dothideomycetes genomes: a test case for predicting lifestyles and emergence of pathogens.</title>
        <authorList>
            <person name="Haridas S."/>
            <person name="Albert R."/>
            <person name="Binder M."/>
            <person name="Bloem J."/>
            <person name="Labutti K."/>
            <person name="Salamov A."/>
            <person name="Andreopoulos B."/>
            <person name="Baker S."/>
            <person name="Barry K."/>
            <person name="Bills G."/>
            <person name="Bluhm B."/>
            <person name="Cannon C."/>
            <person name="Castanera R."/>
            <person name="Culley D."/>
            <person name="Daum C."/>
            <person name="Ezra D."/>
            <person name="Gonzalez J."/>
            <person name="Henrissat B."/>
            <person name="Kuo A."/>
            <person name="Liang C."/>
            <person name="Lipzen A."/>
            <person name="Lutzoni F."/>
            <person name="Magnuson J."/>
            <person name="Mondo S."/>
            <person name="Nolan M."/>
            <person name="Ohm R."/>
            <person name="Pangilinan J."/>
            <person name="Park H.-J."/>
            <person name="Ramirez L."/>
            <person name="Alfaro M."/>
            <person name="Sun H."/>
            <person name="Tritt A."/>
            <person name="Yoshinaga Y."/>
            <person name="Zwiers L.-H."/>
            <person name="Turgeon B."/>
            <person name="Goodwin S."/>
            <person name="Spatafora J."/>
            <person name="Crous P."/>
            <person name="Grigoriev I."/>
        </authorList>
    </citation>
    <scope>NUCLEOTIDE SEQUENCE</scope>
    <source>
        <strain evidence="1">CBS 107.79</strain>
    </source>
</reference>